<protein>
    <submittedName>
        <fullName evidence="2">Uncharacterized protein</fullName>
    </submittedName>
</protein>
<dbReference type="Proteomes" id="UP000606974">
    <property type="component" value="Unassembled WGS sequence"/>
</dbReference>
<feature type="region of interest" description="Disordered" evidence="1">
    <location>
        <begin position="95"/>
        <end position="126"/>
    </location>
</feature>
<dbReference type="AlphaFoldDB" id="A0A8H7AWR9"/>
<evidence type="ECO:0000313" key="3">
    <source>
        <dbReference type="Proteomes" id="UP000606974"/>
    </source>
</evidence>
<gene>
    <name evidence="2" type="ORF">GJ744_000801</name>
</gene>
<feature type="compositionally biased region" description="Basic and acidic residues" evidence="1">
    <location>
        <begin position="105"/>
        <end position="115"/>
    </location>
</feature>
<sequence length="192" mass="21343">MCIFTDYLYACHHRFAKHSFCTNPCPKSEDFDLTKKHATSSSWNCPDKQTKEIVFRFACPKCCQKISKDPDTAPIFINDEVWQLSEVRSRGEHVRTADSWVESSSHGESRGERSVSPKGRSGGGARTLKNVARNVLGRVKKTLLRDREPDGGFTEKEIGELFVADRGGEGRRPLHASMGSLSLGTRVIRGGG</sequence>
<dbReference type="OrthoDB" id="10317695at2759"/>
<evidence type="ECO:0000256" key="1">
    <source>
        <dbReference type="SAM" id="MobiDB-lite"/>
    </source>
</evidence>
<dbReference type="EMBL" id="JAACFV010000011">
    <property type="protein sequence ID" value="KAF7512540.1"/>
    <property type="molecule type" value="Genomic_DNA"/>
</dbReference>
<accession>A0A8H7AWR9</accession>
<evidence type="ECO:0000313" key="2">
    <source>
        <dbReference type="EMBL" id="KAF7512540.1"/>
    </source>
</evidence>
<reference evidence="2" key="1">
    <citation type="submission" date="2020-02" db="EMBL/GenBank/DDBJ databases">
        <authorList>
            <person name="Palmer J.M."/>
        </authorList>
    </citation>
    <scope>NUCLEOTIDE SEQUENCE</scope>
    <source>
        <strain evidence="2">EPUS1.4</strain>
        <tissue evidence="2">Thallus</tissue>
    </source>
</reference>
<organism evidence="2 3">
    <name type="scientific">Endocarpon pusillum</name>
    <dbReference type="NCBI Taxonomy" id="364733"/>
    <lineage>
        <taxon>Eukaryota</taxon>
        <taxon>Fungi</taxon>
        <taxon>Dikarya</taxon>
        <taxon>Ascomycota</taxon>
        <taxon>Pezizomycotina</taxon>
        <taxon>Eurotiomycetes</taxon>
        <taxon>Chaetothyriomycetidae</taxon>
        <taxon>Verrucariales</taxon>
        <taxon>Verrucariaceae</taxon>
        <taxon>Endocarpon</taxon>
    </lineage>
</organism>
<proteinExistence type="predicted"/>
<comment type="caution">
    <text evidence="2">The sequence shown here is derived from an EMBL/GenBank/DDBJ whole genome shotgun (WGS) entry which is preliminary data.</text>
</comment>
<keyword evidence="3" id="KW-1185">Reference proteome</keyword>
<name>A0A8H7AWR9_9EURO</name>